<evidence type="ECO:0008006" key="3">
    <source>
        <dbReference type="Google" id="ProtNLM"/>
    </source>
</evidence>
<dbReference type="InterPro" id="IPR011009">
    <property type="entry name" value="Kinase-like_dom_sf"/>
</dbReference>
<dbReference type="SUPFAM" id="SSF56112">
    <property type="entry name" value="Protein kinase-like (PK-like)"/>
    <property type="match status" value="1"/>
</dbReference>
<gene>
    <name evidence="1" type="ORF">EV420DRAFT_1485803</name>
</gene>
<dbReference type="EMBL" id="JAUEPS010000073">
    <property type="protein sequence ID" value="KAK0440958.1"/>
    <property type="molecule type" value="Genomic_DNA"/>
</dbReference>
<sequence length="349" mass="39510">MSIMSGESSIRSFMEGNKKNRLYQVDDSMTISFTPIRPNFNIWTRPEDPEMQLICHWLRLDDQNLTLCLKSSVAYSEHCESNNFQNDIVRRAIELAMKTRSRGIYISTMSVLLPCGIDAACIPPDEALSVHYTPPPDTPSPPIFPLSAMKMMHIPGLGGAVSVMEVDKSQLVYKQLVLASECEKDIELERLRRDTLQSELDVYIRLHGSPYVLPIVGLVGRVRHFIVCDDPYVKDVLVIDGFLIPFVGMFSPWCLGFRAEWTMPEKEFLALTLMGAMLDFEQHGVYTTDLKCPNILLTTVGLKIIDSDLQTHTPGFSRWGVEGGNAVQALYNMSQSRNFLVWYNIHNPL</sequence>
<keyword evidence="2" id="KW-1185">Reference proteome</keyword>
<organism evidence="1 2">
    <name type="scientific">Armillaria tabescens</name>
    <name type="common">Ringless honey mushroom</name>
    <name type="synonym">Agaricus tabescens</name>
    <dbReference type="NCBI Taxonomy" id="1929756"/>
    <lineage>
        <taxon>Eukaryota</taxon>
        <taxon>Fungi</taxon>
        <taxon>Dikarya</taxon>
        <taxon>Basidiomycota</taxon>
        <taxon>Agaricomycotina</taxon>
        <taxon>Agaricomycetes</taxon>
        <taxon>Agaricomycetidae</taxon>
        <taxon>Agaricales</taxon>
        <taxon>Marasmiineae</taxon>
        <taxon>Physalacriaceae</taxon>
        <taxon>Desarmillaria</taxon>
    </lineage>
</organism>
<name>A0AA39MNZ6_ARMTA</name>
<evidence type="ECO:0000313" key="2">
    <source>
        <dbReference type="Proteomes" id="UP001175211"/>
    </source>
</evidence>
<reference evidence="1" key="1">
    <citation type="submission" date="2023-06" db="EMBL/GenBank/DDBJ databases">
        <authorList>
            <consortium name="Lawrence Berkeley National Laboratory"/>
            <person name="Ahrendt S."/>
            <person name="Sahu N."/>
            <person name="Indic B."/>
            <person name="Wong-Bajracharya J."/>
            <person name="Merenyi Z."/>
            <person name="Ke H.-M."/>
            <person name="Monk M."/>
            <person name="Kocsube S."/>
            <person name="Drula E."/>
            <person name="Lipzen A."/>
            <person name="Balint B."/>
            <person name="Henrissat B."/>
            <person name="Andreopoulos B."/>
            <person name="Martin F.M."/>
            <person name="Harder C.B."/>
            <person name="Rigling D."/>
            <person name="Ford K.L."/>
            <person name="Foster G.D."/>
            <person name="Pangilinan J."/>
            <person name="Papanicolaou A."/>
            <person name="Barry K."/>
            <person name="LaButti K."/>
            <person name="Viragh M."/>
            <person name="Koriabine M."/>
            <person name="Yan M."/>
            <person name="Riley R."/>
            <person name="Champramary S."/>
            <person name="Plett K.L."/>
            <person name="Tsai I.J."/>
            <person name="Slot J."/>
            <person name="Sipos G."/>
            <person name="Plett J."/>
            <person name="Nagy L.G."/>
            <person name="Grigoriev I.V."/>
        </authorList>
    </citation>
    <scope>NUCLEOTIDE SEQUENCE</scope>
    <source>
        <strain evidence="1">CCBAS 213</strain>
    </source>
</reference>
<proteinExistence type="predicted"/>
<dbReference type="GeneID" id="85353839"/>
<dbReference type="AlphaFoldDB" id="A0AA39MNZ6"/>
<accession>A0AA39MNZ6</accession>
<dbReference type="Proteomes" id="UP001175211">
    <property type="component" value="Unassembled WGS sequence"/>
</dbReference>
<comment type="caution">
    <text evidence="1">The sequence shown here is derived from an EMBL/GenBank/DDBJ whole genome shotgun (WGS) entry which is preliminary data.</text>
</comment>
<dbReference type="RefSeq" id="XP_060323813.1">
    <property type="nucleotide sequence ID" value="XM_060470291.1"/>
</dbReference>
<evidence type="ECO:0000313" key="1">
    <source>
        <dbReference type="EMBL" id="KAK0440958.1"/>
    </source>
</evidence>
<protein>
    <recommendedName>
        <fullName evidence="3">Protein kinase domain-containing protein</fullName>
    </recommendedName>
</protein>